<feature type="transmembrane region" description="Helical" evidence="1">
    <location>
        <begin position="12"/>
        <end position="30"/>
    </location>
</feature>
<evidence type="ECO:0000313" key="2">
    <source>
        <dbReference type="EMBL" id="ASK64150.1"/>
    </source>
</evidence>
<evidence type="ECO:0000313" key="3">
    <source>
        <dbReference type="Proteomes" id="UP000198312"/>
    </source>
</evidence>
<keyword evidence="1" id="KW-0472">Membrane</keyword>
<protein>
    <submittedName>
        <fullName evidence="2">Uncharacterized protein</fullName>
    </submittedName>
</protein>
<accession>A0A220U7S2</accession>
<feature type="transmembrane region" description="Helical" evidence="1">
    <location>
        <begin position="36"/>
        <end position="60"/>
    </location>
</feature>
<evidence type="ECO:0000256" key="1">
    <source>
        <dbReference type="SAM" id="Phobius"/>
    </source>
</evidence>
<feature type="transmembrane region" description="Helical" evidence="1">
    <location>
        <begin position="72"/>
        <end position="94"/>
    </location>
</feature>
<sequence length="100" mass="11094">MQDEEKYSWVSYTSFGLGTFSFVVTVLFFLNALPGFYLKLTVYLVPISVPVSIVLGVLALRKKSEKRLLANIGITLGLIIGITLFCIIGFAWLITPVHPN</sequence>
<organism evidence="2 3">
    <name type="scientific">Virgibacillus phasianinus</name>
    <dbReference type="NCBI Taxonomy" id="2017483"/>
    <lineage>
        <taxon>Bacteria</taxon>
        <taxon>Bacillati</taxon>
        <taxon>Bacillota</taxon>
        <taxon>Bacilli</taxon>
        <taxon>Bacillales</taxon>
        <taxon>Bacillaceae</taxon>
        <taxon>Virgibacillus</taxon>
    </lineage>
</organism>
<gene>
    <name evidence="2" type="ORF">CFK37_19330</name>
</gene>
<dbReference type="KEGG" id="vil:CFK37_19330"/>
<dbReference type="RefSeq" id="WP_089063408.1">
    <property type="nucleotide sequence ID" value="NZ_CP022315.1"/>
</dbReference>
<dbReference type="AlphaFoldDB" id="A0A220U7S2"/>
<name>A0A220U7S2_9BACI</name>
<dbReference type="Proteomes" id="UP000198312">
    <property type="component" value="Chromosome"/>
</dbReference>
<keyword evidence="1" id="KW-0812">Transmembrane</keyword>
<dbReference type="EMBL" id="CP022315">
    <property type="protein sequence ID" value="ASK64150.1"/>
    <property type="molecule type" value="Genomic_DNA"/>
</dbReference>
<dbReference type="OrthoDB" id="2882159at2"/>
<reference evidence="2 3" key="1">
    <citation type="submission" date="2017-07" db="EMBL/GenBank/DDBJ databases">
        <title>Virgibacillus sp. LM2416.</title>
        <authorList>
            <person name="Tak E.J."/>
            <person name="Bae J.-W."/>
        </authorList>
    </citation>
    <scope>NUCLEOTIDE SEQUENCE [LARGE SCALE GENOMIC DNA]</scope>
    <source>
        <strain evidence="2 3">LM2416</strain>
    </source>
</reference>
<proteinExistence type="predicted"/>
<keyword evidence="3" id="KW-1185">Reference proteome</keyword>
<keyword evidence="1" id="KW-1133">Transmembrane helix</keyword>